<dbReference type="PANTHER" id="PTHR24287:SF17">
    <property type="entry name" value="P450, PUTATIVE (EUROFUNG)-RELATED"/>
    <property type="match status" value="1"/>
</dbReference>
<dbReference type="InterPro" id="IPR047146">
    <property type="entry name" value="Cyt_P450_E_CYP52_fungi"/>
</dbReference>
<keyword evidence="5 7" id="KW-0408">Iron</keyword>
<keyword evidence="11" id="KW-1185">Reference proteome</keyword>
<dbReference type="SUPFAM" id="SSF48264">
    <property type="entry name" value="Cytochrome P450"/>
    <property type="match status" value="1"/>
</dbReference>
<dbReference type="PRINTS" id="PR00385">
    <property type="entry name" value="P450"/>
</dbReference>
<evidence type="ECO:0000256" key="1">
    <source>
        <dbReference type="ARBA" id="ARBA00001971"/>
    </source>
</evidence>
<proteinExistence type="inferred from homology"/>
<feature type="binding site" description="axial binding residue" evidence="7">
    <location>
        <position position="458"/>
    </location>
    <ligand>
        <name>heme</name>
        <dbReference type="ChEBI" id="CHEBI:30413"/>
    </ligand>
    <ligandPart>
        <name>Fe</name>
        <dbReference type="ChEBI" id="CHEBI:18248"/>
    </ligandPart>
</feature>
<keyword evidence="4 8" id="KW-0560">Oxidoreductase</keyword>
<name>A0A1Y2A895_9PLEO</name>
<sequence>MAIITPLRLVISLVALFVARRAYWEATTGSRRRALQRDKGCLPPKRFRTTDPIFGLDLFFRFFRHVKEHTLLSWFERALSDNNTNTISVNVSGSPMFITIDTENVKSVLTSNFESWSIGSERISFMSSFLGTGIFTTEGPAWRHSRDLLRPCFERSQVSDVLVMEKYVKHFISKIPGDGTTIDLEPLIHRLTMDVALEFLFGRSTGESDNATTDKDREKFITAFNYCQDPHNAKPVEKWGILGFWLPDPTFKKSVKCLQEFVDKIIEDEIALGDSKPKPSKERYVFLHEILSQTSDRQRIRSELLNILIAGQETTASLLNNIFFELPRQPRILENLREEIRNHVGNEPPSWQQLKDMKYLRAVINESQRLYPIVPGISREALHDTVLPRGGGLDQSSPVFVPKGAFVQCFCYSMHRIPSIYGEDAEIFNPDRWLDNKSSTPLRPGWAYLPFNGGPRICIGQQFALTEAGYVIVRLLQHFEVFESRDNEPWREKLALTCTSFGGSKVGLKVHK</sequence>
<protein>
    <submittedName>
        <fullName evidence="10">Cytochrome P450</fullName>
    </submittedName>
</protein>
<comment type="cofactor">
    <cofactor evidence="1 7">
        <name>heme</name>
        <dbReference type="ChEBI" id="CHEBI:30413"/>
    </cofactor>
</comment>
<evidence type="ECO:0000256" key="3">
    <source>
        <dbReference type="ARBA" id="ARBA00022723"/>
    </source>
</evidence>
<keyword evidence="7 8" id="KW-0349">Heme</keyword>
<comment type="similarity">
    <text evidence="2 8">Belongs to the cytochrome P450 family.</text>
</comment>
<dbReference type="PANTHER" id="PTHR24287">
    <property type="entry name" value="P450, PUTATIVE (EUROFUNG)-RELATED"/>
    <property type="match status" value="1"/>
</dbReference>
<feature type="chain" id="PRO_5012260051" evidence="9">
    <location>
        <begin position="25"/>
        <end position="512"/>
    </location>
</feature>
<evidence type="ECO:0000313" key="11">
    <source>
        <dbReference type="Proteomes" id="UP000193144"/>
    </source>
</evidence>
<dbReference type="Proteomes" id="UP000193144">
    <property type="component" value="Unassembled WGS sequence"/>
</dbReference>
<evidence type="ECO:0000256" key="9">
    <source>
        <dbReference type="SAM" id="SignalP"/>
    </source>
</evidence>
<dbReference type="OrthoDB" id="1470350at2759"/>
<dbReference type="GO" id="GO:0020037">
    <property type="term" value="F:heme binding"/>
    <property type="evidence" value="ECO:0007669"/>
    <property type="project" value="InterPro"/>
</dbReference>
<dbReference type="Gene3D" id="1.10.630.10">
    <property type="entry name" value="Cytochrome P450"/>
    <property type="match status" value="1"/>
</dbReference>
<dbReference type="EMBL" id="MCFA01000005">
    <property type="protein sequence ID" value="ORY18743.1"/>
    <property type="molecule type" value="Genomic_DNA"/>
</dbReference>
<dbReference type="GO" id="GO:0005506">
    <property type="term" value="F:iron ion binding"/>
    <property type="evidence" value="ECO:0007669"/>
    <property type="project" value="InterPro"/>
</dbReference>
<keyword evidence="3 7" id="KW-0479">Metal-binding</keyword>
<dbReference type="CDD" id="cd11063">
    <property type="entry name" value="CYP52"/>
    <property type="match status" value="1"/>
</dbReference>
<evidence type="ECO:0000256" key="7">
    <source>
        <dbReference type="PIRSR" id="PIRSR602401-1"/>
    </source>
</evidence>
<dbReference type="InterPro" id="IPR002401">
    <property type="entry name" value="Cyt_P450_E_grp-I"/>
</dbReference>
<evidence type="ECO:0000256" key="2">
    <source>
        <dbReference type="ARBA" id="ARBA00010617"/>
    </source>
</evidence>
<dbReference type="GO" id="GO:0016705">
    <property type="term" value="F:oxidoreductase activity, acting on paired donors, with incorporation or reduction of molecular oxygen"/>
    <property type="evidence" value="ECO:0007669"/>
    <property type="project" value="InterPro"/>
</dbReference>
<dbReference type="PRINTS" id="PR00463">
    <property type="entry name" value="EP450I"/>
</dbReference>
<feature type="signal peptide" evidence="9">
    <location>
        <begin position="1"/>
        <end position="24"/>
    </location>
</feature>
<keyword evidence="9" id="KW-0732">Signal</keyword>
<dbReference type="InterPro" id="IPR036396">
    <property type="entry name" value="Cyt_P450_sf"/>
</dbReference>
<dbReference type="STRING" id="1231657.A0A1Y2A895"/>
<evidence type="ECO:0000256" key="5">
    <source>
        <dbReference type="ARBA" id="ARBA00023004"/>
    </source>
</evidence>
<accession>A0A1Y2A895</accession>
<reference evidence="10 11" key="1">
    <citation type="submission" date="2016-07" db="EMBL/GenBank/DDBJ databases">
        <title>Pervasive Adenine N6-methylation of Active Genes in Fungi.</title>
        <authorList>
            <consortium name="DOE Joint Genome Institute"/>
            <person name="Mondo S.J."/>
            <person name="Dannebaum R.O."/>
            <person name="Kuo R.C."/>
            <person name="Labutti K."/>
            <person name="Haridas S."/>
            <person name="Kuo A."/>
            <person name="Salamov A."/>
            <person name="Ahrendt S.R."/>
            <person name="Lipzen A."/>
            <person name="Sullivan W."/>
            <person name="Andreopoulos W.B."/>
            <person name="Clum A."/>
            <person name="Lindquist E."/>
            <person name="Daum C."/>
            <person name="Ramamoorthy G.K."/>
            <person name="Gryganskyi A."/>
            <person name="Culley D."/>
            <person name="Magnuson J.K."/>
            <person name="James T.Y."/>
            <person name="O'Malley M.A."/>
            <person name="Stajich J.E."/>
            <person name="Spatafora J.W."/>
            <person name="Visel A."/>
            <person name="Grigoriev I.V."/>
        </authorList>
    </citation>
    <scope>NUCLEOTIDE SEQUENCE [LARGE SCALE GENOMIC DNA]</scope>
    <source>
        <strain evidence="10 11">CBS 115471</strain>
    </source>
</reference>
<dbReference type="GO" id="GO:0004497">
    <property type="term" value="F:monooxygenase activity"/>
    <property type="evidence" value="ECO:0007669"/>
    <property type="project" value="UniProtKB-KW"/>
</dbReference>
<evidence type="ECO:0000256" key="4">
    <source>
        <dbReference type="ARBA" id="ARBA00023002"/>
    </source>
</evidence>
<comment type="caution">
    <text evidence="10">The sequence shown here is derived from an EMBL/GenBank/DDBJ whole genome shotgun (WGS) entry which is preliminary data.</text>
</comment>
<gene>
    <name evidence="10" type="ORF">BCR34DRAFT_553388</name>
</gene>
<evidence type="ECO:0000256" key="6">
    <source>
        <dbReference type="ARBA" id="ARBA00023033"/>
    </source>
</evidence>
<keyword evidence="6 8" id="KW-0503">Monooxygenase</keyword>
<dbReference type="InterPro" id="IPR001128">
    <property type="entry name" value="Cyt_P450"/>
</dbReference>
<organism evidence="10 11">
    <name type="scientific">Clohesyomyces aquaticus</name>
    <dbReference type="NCBI Taxonomy" id="1231657"/>
    <lineage>
        <taxon>Eukaryota</taxon>
        <taxon>Fungi</taxon>
        <taxon>Dikarya</taxon>
        <taxon>Ascomycota</taxon>
        <taxon>Pezizomycotina</taxon>
        <taxon>Dothideomycetes</taxon>
        <taxon>Pleosporomycetidae</taxon>
        <taxon>Pleosporales</taxon>
        <taxon>Lindgomycetaceae</taxon>
        <taxon>Clohesyomyces</taxon>
    </lineage>
</organism>
<dbReference type="InterPro" id="IPR017972">
    <property type="entry name" value="Cyt_P450_CS"/>
</dbReference>
<evidence type="ECO:0000313" key="10">
    <source>
        <dbReference type="EMBL" id="ORY18743.1"/>
    </source>
</evidence>
<dbReference type="PROSITE" id="PS00086">
    <property type="entry name" value="CYTOCHROME_P450"/>
    <property type="match status" value="1"/>
</dbReference>
<dbReference type="AlphaFoldDB" id="A0A1Y2A895"/>
<dbReference type="Pfam" id="PF00067">
    <property type="entry name" value="p450"/>
    <property type="match status" value="1"/>
</dbReference>
<evidence type="ECO:0000256" key="8">
    <source>
        <dbReference type="RuleBase" id="RU000461"/>
    </source>
</evidence>